<dbReference type="InterPro" id="IPR051082">
    <property type="entry name" value="Pentapeptide-BTB/POZ_domain"/>
</dbReference>
<dbReference type="Gene3D" id="2.160.20.80">
    <property type="entry name" value="E3 ubiquitin-protein ligase SopA"/>
    <property type="match status" value="2"/>
</dbReference>
<dbReference type="Pfam" id="PF00805">
    <property type="entry name" value="Pentapeptide"/>
    <property type="match status" value="1"/>
</dbReference>
<evidence type="ECO:0000313" key="1">
    <source>
        <dbReference type="EMBL" id="GGC33678.1"/>
    </source>
</evidence>
<dbReference type="PANTHER" id="PTHR14136">
    <property type="entry name" value="BTB_POZ DOMAIN-CONTAINING PROTEIN KCTD9"/>
    <property type="match status" value="1"/>
</dbReference>
<dbReference type="RefSeq" id="WP_188462695.1">
    <property type="nucleotide sequence ID" value="NZ_BAABHU010000005.1"/>
</dbReference>
<evidence type="ECO:0000313" key="2">
    <source>
        <dbReference type="Proteomes" id="UP000636010"/>
    </source>
</evidence>
<accession>A0ABQ1M5E6</accession>
<organism evidence="1 2">
    <name type="scientific">Marivirga lumbricoides</name>
    <dbReference type="NCBI Taxonomy" id="1046115"/>
    <lineage>
        <taxon>Bacteria</taxon>
        <taxon>Pseudomonadati</taxon>
        <taxon>Bacteroidota</taxon>
        <taxon>Cytophagia</taxon>
        <taxon>Cytophagales</taxon>
        <taxon>Marivirgaceae</taxon>
        <taxon>Marivirga</taxon>
    </lineage>
</organism>
<dbReference type="Proteomes" id="UP000636010">
    <property type="component" value="Unassembled WGS sequence"/>
</dbReference>
<dbReference type="InterPro" id="IPR001646">
    <property type="entry name" value="5peptide_repeat"/>
</dbReference>
<gene>
    <name evidence="1" type="ORF">GCM10011506_18910</name>
</gene>
<name>A0ABQ1M5E6_9BACT</name>
<reference evidence="2" key="1">
    <citation type="journal article" date="2019" name="Int. J. Syst. Evol. Microbiol.">
        <title>The Global Catalogue of Microorganisms (GCM) 10K type strain sequencing project: providing services to taxonomists for standard genome sequencing and annotation.</title>
        <authorList>
            <consortium name="The Broad Institute Genomics Platform"/>
            <consortium name="The Broad Institute Genome Sequencing Center for Infectious Disease"/>
            <person name="Wu L."/>
            <person name="Ma J."/>
        </authorList>
    </citation>
    <scope>NUCLEOTIDE SEQUENCE [LARGE SCALE GENOMIC DNA]</scope>
    <source>
        <strain evidence="2">CGMCC 1.10832</strain>
    </source>
</reference>
<sequence length="340" mass="39465">MAGKDLIKRWDSDEMKILRSKVLKYIRSNKPFDGLGLGKIAGRWDLRGIRFPKPKKKEKLKVNGGDLDLKKRTYNLANVSLHSIDFSYADISECVFVKCTIENCIFESSILKNIECVACNFSNGSFIKTNLSNSSLALNRGVDSGSFKNIEFIESNLSKVSFRFPVIDNCKFINCKLYEVNFDGSRFSNSKFIGKFESGWINGYSRYASKSLFGIFNRVNPYDYPNLMKNVDFLEAELEDVLFNYKVDLRDCKFQERGDFIIVKNLPTTYIKAREIIEKDWSREDKRQGLFLIDNFYNSEMKNGMPMDYIDTSYNKHLGRDFQKIFFDLIESIDSELLNQ</sequence>
<protein>
    <recommendedName>
        <fullName evidence="3">Pentapeptide repeat-containing protein</fullName>
    </recommendedName>
</protein>
<dbReference type="EMBL" id="BMEC01000005">
    <property type="protein sequence ID" value="GGC33678.1"/>
    <property type="molecule type" value="Genomic_DNA"/>
</dbReference>
<keyword evidence="2" id="KW-1185">Reference proteome</keyword>
<proteinExistence type="predicted"/>
<evidence type="ECO:0008006" key="3">
    <source>
        <dbReference type="Google" id="ProtNLM"/>
    </source>
</evidence>
<comment type="caution">
    <text evidence="1">The sequence shown here is derived from an EMBL/GenBank/DDBJ whole genome shotgun (WGS) entry which is preliminary data.</text>
</comment>
<dbReference type="SUPFAM" id="SSF141571">
    <property type="entry name" value="Pentapeptide repeat-like"/>
    <property type="match status" value="1"/>
</dbReference>
<dbReference type="PANTHER" id="PTHR14136:SF17">
    <property type="entry name" value="BTB_POZ DOMAIN-CONTAINING PROTEIN KCTD9"/>
    <property type="match status" value="1"/>
</dbReference>